<dbReference type="GO" id="GO:0006032">
    <property type="term" value="P:chitin catabolic process"/>
    <property type="evidence" value="ECO:0007669"/>
    <property type="project" value="UniProtKB-KW"/>
</dbReference>
<accession>I3T7R4</accession>
<dbReference type="CDD" id="cd00035">
    <property type="entry name" value="ChtBD1"/>
    <property type="match status" value="1"/>
</dbReference>
<evidence type="ECO:0000256" key="11">
    <source>
        <dbReference type="ARBA" id="ARBA00023326"/>
    </source>
</evidence>
<evidence type="ECO:0000259" key="15">
    <source>
        <dbReference type="PROSITE" id="PS51174"/>
    </source>
</evidence>
<evidence type="ECO:0000259" key="14">
    <source>
        <dbReference type="PROSITE" id="PS50941"/>
    </source>
</evidence>
<dbReference type="SUPFAM" id="SSF57016">
    <property type="entry name" value="Plant lectins/antimicrobial peptides"/>
    <property type="match status" value="1"/>
</dbReference>
<evidence type="ECO:0000256" key="12">
    <source>
        <dbReference type="PROSITE-ProRule" id="PRU00261"/>
    </source>
</evidence>
<dbReference type="InterPro" id="IPR036861">
    <property type="entry name" value="Endochitinase-like_sf"/>
</dbReference>
<feature type="disulfide bond" evidence="12">
    <location>
        <begin position="34"/>
        <end position="46"/>
    </location>
</feature>
<feature type="disulfide bond" evidence="12">
    <location>
        <begin position="25"/>
        <end position="40"/>
    </location>
</feature>
<dbReference type="SUPFAM" id="SSF50685">
    <property type="entry name" value="Barwin-like endoglucanases"/>
    <property type="match status" value="1"/>
</dbReference>
<keyword evidence="7" id="KW-0146">Chitin degradation</keyword>
<evidence type="ECO:0000256" key="8">
    <source>
        <dbReference type="ARBA" id="ARBA00023157"/>
    </source>
</evidence>
<comment type="function">
    <text evidence="2">Defense against chitin-containing fungal pathogens.</text>
</comment>
<evidence type="ECO:0000256" key="6">
    <source>
        <dbReference type="ARBA" id="ARBA00022821"/>
    </source>
</evidence>
<keyword evidence="5" id="KW-0378">Hydrolase</keyword>
<dbReference type="PANTHER" id="PTHR46351:SF3">
    <property type="entry name" value="WOUND-INDUCED PROTEIN WIN2"/>
    <property type="match status" value="1"/>
</dbReference>
<feature type="chain" id="PRO_5003679061" description="chitinase" evidence="13">
    <location>
        <begin position="23"/>
        <end position="207"/>
    </location>
</feature>
<dbReference type="PRINTS" id="PR00451">
    <property type="entry name" value="CHITINBINDNG"/>
</dbReference>
<reference evidence="16" key="1">
    <citation type="submission" date="2012-05" db="EMBL/GenBank/DDBJ databases">
        <authorList>
            <person name="Krishnakumar V."/>
            <person name="Cheung F."/>
            <person name="Xiao Y."/>
            <person name="Chan A."/>
            <person name="Moskal W.A."/>
            <person name="Town C.D."/>
        </authorList>
    </citation>
    <scope>NUCLEOTIDE SEQUENCE</scope>
</reference>
<evidence type="ECO:0000256" key="2">
    <source>
        <dbReference type="ARBA" id="ARBA00003102"/>
    </source>
</evidence>
<dbReference type="EC" id="3.2.1.14" evidence="3"/>
<feature type="domain" description="Barwin" evidence="15">
    <location>
        <begin position="73"/>
        <end position="192"/>
    </location>
</feature>
<feature type="disulfide bond" evidence="12">
    <location>
        <begin position="39"/>
        <end position="53"/>
    </location>
</feature>
<dbReference type="Pfam" id="PF00187">
    <property type="entry name" value="Chitin_bind_1"/>
    <property type="match status" value="1"/>
</dbReference>
<evidence type="ECO:0000256" key="1">
    <source>
        <dbReference type="ARBA" id="ARBA00000822"/>
    </source>
</evidence>
<dbReference type="InterPro" id="IPR001002">
    <property type="entry name" value="Chitin-bd_1"/>
</dbReference>
<keyword evidence="4 12" id="KW-0147">Chitin-binding</keyword>
<dbReference type="PANTHER" id="PTHR46351">
    <property type="entry name" value="WOUND-INDUCED PROTEIN WIN2"/>
    <property type="match status" value="1"/>
</dbReference>
<dbReference type="InterPro" id="IPR018371">
    <property type="entry name" value="Chitin-binding_1_CS"/>
</dbReference>
<dbReference type="GO" id="GO:0004540">
    <property type="term" value="F:RNA nuclease activity"/>
    <property type="evidence" value="ECO:0007669"/>
    <property type="project" value="InterPro"/>
</dbReference>
<dbReference type="GO" id="GO:0008843">
    <property type="term" value="F:endochitinase activity"/>
    <property type="evidence" value="ECO:0007669"/>
    <property type="project" value="UniProtKB-EC"/>
</dbReference>
<organism evidence="16">
    <name type="scientific">Lotus japonicus</name>
    <name type="common">Lotus corniculatus var. japonicus</name>
    <dbReference type="NCBI Taxonomy" id="34305"/>
    <lineage>
        <taxon>Eukaryota</taxon>
        <taxon>Viridiplantae</taxon>
        <taxon>Streptophyta</taxon>
        <taxon>Embryophyta</taxon>
        <taxon>Tracheophyta</taxon>
        <taxon>Spermatophyta</taxon>
        <taxon>Magnoliopsida</taxon>
        <taxon>eudicotyledons</taxon>
        <taxon>Gunneridae</taxon>
        <taxon>Pentapetalae</taxon>
        <taxon>rosids</taxon>
        <taxon>fabids</taxon>
        <taxon>Fabales</taxon>
        <taxon>Fabaceae</taxon>
        <taxon>Papilionoideae</taxon>
        <taxon>50 kb inversion clade</taxon>
        <taxon>NPAAA clade</taxon>
        <taxon>Hologalegina</taxon>
        <taxon>robinioid clade</taxon>
        <taxon>Loteae</taxon>
        <taxon>Lotus</taxon>
    </lineage>
</organism>
<evidence type="ECO:0000256" key="5">
    <source>
        <dbReference type="ARBA" id="ARBA00022801"/>
    </source>
</evidence>
<dbReference type="PRINTS" id="PR00602">
    <property type="entry name" value="BARWIN"/>
</dbReference>
<dbReference type="Gene3D" id="2.40.40.10">
    <property type="entry name" value="RlpA-like domain"/>
    <property type="match status" value="1"/>
</dbReference>
<dbReference type="InterPro" id="IPR044301">
    <property type="entry name" value="PR4"/>
</dbReference>
<dbReference type="PROSITE" id="PS00026">
    <property type="entry name" value="CHIT_BIND_I_1"/>
    <property type="match status" value="1"/>
</dbReference>
<feature type="disulfide bond" evidence="12">
    <location>
        <begin position="59"/>
        <end position="63"/>
    </location>
</feature>
<dbReference type="EMBL" id="BT148762">
    <property type="protein sequence ID" value="AFK48556.1"/>
    <property type="molecule type" value="mRNA"/>
</dbReference>
<evidence type="ECO:0000256" key="10">
    <source>
        <dbReference type="ARBA" id="ARBA00023295"/>
    </source>
</evidence>
<feature type="signal peptide" evidence="13">
    <location>
        <begin position="1"/>
        <end position="22"/>
    </location>
</feature>
<keyword evidence="11" id="KW-0624">Polysaccharide degradation</keyword>
<evidence type="ECO:0000313" key="16">
    <source>
        <dbReference type="EMBL" id="AFK48556.1"/>
    </source>
</evidence>
<sequence>MARLVEAVLAVLLPCLIVTAMGEQCGSQAGGQLCPNNQCCSQYGWCGNTEDYCSSSKGCQSRCWGPTPTPGGESASNVYASYHYYRPEQVGWDYSGTYCTTWDAGKSLAWRSKYGWTAFCGPVGPRGQASCGRCLRVTNSRTGAQQTVRIVDQCANGGLDLDWGVFSKLDTDGVGYQQGHMTVSYQFVDCGNELELSKPLLSIIDAA</sequence>
<dbReference type="InterPro" id="IPR036908">
    <property type="entry name" value="RlpA-like_sf"/>
</dbReference>
<dbReference type="GO" id="GO:0042742">
    <property type="term" value="P:defense response to bacterium"/>
    <property type="evidence" value="ECO:0007669"/>
    <property type="project" value="InterPro"/>
</dbReference>
<keyword evidence="8 12" id="KW-1015">Disulfide bond</keyword>
<dbReference type="GO" id="GO:0050832">
    <property type="term" value="P:defense response to fungus"/>
    <property type="evidence" value="ECO:0007669"/>
    <property type="project" value="InterPro"/>
</dbReference>
<keyword evidence="13" id="KW-0732">Signal</keyword>
<evidence type="ECO:0000256" key="9">
    <source>
        <dbReference type="ARBA" id="ARBA00023277"/>
    </source>
</evidence>
<evidence type="ECO:0000256" key="7">
    <source>
        <dbReference type="ARBA" id="ARBA00023024"/>
    </source>
</evidence>
<dbReference type="PROSITE" id="PS00771">
    <property type="entry name" value="BARWIN_1"/>
    <property type="match status" value="1"/>
</dbReference>
<keyword evidence="6" id="KW-0611">Plant defense</keyword>
<dbReference type="PROSITE" id="PS50941">
    <property type="entry name" value="CHIT_BIND_I_2"/>
    <property type="match status" value="1"/>
</dbReference>
<dbReference type="AlphaFoldDB" id="I3T7R4"/>
<evidence type="ECO:0000256" key="4">
    <source>
        <dbReference type="ARBA" id="ARBA00022669"/>
    </source>
</evidence>
<protein>
    <recommendedName>
        <fullName evidence="3">chitinase</fullName>
        <ecNumber evidence="3">3.2.1.14</ecNumber>
    </recommendedName>
</protein>
<keyword evidence="9" id="KW-0119">Carbohydrate metabolism</keyword>
<evidence type="ECO:0000256" key="3">
    <source>
        <dbReference type="ARBA" id="ARBA00012729"/>
    </source>
</evidence>
<dbReference type="InterPro" id="IPR001153">
    <property type="entry name" value="Barwin_dom"/>
</dbReference>
<keyword evidence="10" id="KW-0326">Glycosidase</keyword>
<feature type="domain" description="Chitin-binding type-1" evidence="14">
    <location>
        <begin position="22"/>
        <end position="65"/>
    </location>
</feature>
<dbReference type="SMART" id="SM00270">
    <property type="entry name" value="ChtBD1"/>
    <property type="match status" value="1"/>
</dbReference>
<dbReference type="GO" id="GO:0008061">
    <property type="term" value="F:chitin binding"/>
    <property type="evidence" value="ECO:0007669"/>
    <property type="project" value="UniProtKB-UniRule"/>
</dbReference>
<dbReference type="Pfam" id="PF00967">
    <property type="entry name" value="Barwin"/>
    <property type="match status" value="1"/>
</dbReference>
<name>I3T7R4_LOTJA</name>
<dbReference type="Gene3D" id="3.30.60.10">
    <property type="entry name" value="Endochitinase-like"/>
    <property type="match status" value="1"/>
</dbReference>
<dbReference type="InterPro" id="IPR018226">
    <property type="entry name" value="Barwin_CS"/>
</dbReference>
<proteinExistence type="evidence at transcript level"/>
<dbReference type="PROSITE" id="PS51174">
    <property type="entry name" value="BARWIN_3"/>
    <property type="match status" value="1"/>
</dbReference>
<dbReference type="GO" id="GO:0000272">
    <property type="term" value="P:polysaccharide catabolic process"/>
    <property type="evidence" value="ECO:0007669"/>
    <property type="project" value="UniProtKB-KW"/>
</dbReference>
<comment type="catalytic activity">
    <reaction evidence="1">
        <text>Random endo-hydrolysis of N-acetyl-beta-D-glucosaminide (1-&gt;4)-beta-linkages in chitin and chitodextrins.</text>
        <dbReference type="EC" id="3.2.1.14"/>
    </reaction>
</comment>
<evidence type="ECO:0000256" key="13">
    <source>
        <dbReference type="SAM" id="SignalP"/>
    </source>
</evidence>